<dbReference type="SUPFAM" id="SSF51905">
    <property type="entry name" value="FAD/NAD(P)-binding domain"/>
    <property type="match status" value="1"/>
</dbReference>
<evidence type="ECO:0000256" key="2">
    <source>
        <dbReference type="ARBA" id="ARBA00023033"/>
    </source>
</evidence>
<feature type="domain" description="FAD-binding" evidence="3">
    <location>
        <begin position="2"/>
        <end position="301"/>
    </location>
</feature>
<dbReference type="InterPro" id="IPR036188">
    <property type="entry name" value="FAD/NAD-bd_sf"/>
</dbReference>
<reference evidence="4" key="1">
    <citation type="submission" date="2021-03" db="EMBL/GenBank/DDBJ databases">
        <authorList>
            <person name="Kanchanasin P."/>
            <person name="Saeng-In P."/>
            <person name="Phongsopitanun W."/>
            <person name="Yuki M."/>
            <person name="Kudo T."/>
            <person name="Ohkuma M."/>
            <person name="Tanasupawat S."/>
        </authorList>
    </citation>
    <scope>NUCLEOTIDE SEQUENCE</scope>
    <source>
        <strain evidence="4">GKU 128</strain>
    </source>
</reference>
<dbReference type="PRINTS" id="PR00420">
    <property type="entry name" value="RNGMNOXGNASE"/>
</dbReference>
<evidence type="ECO:0000259" key="3">
    <source>
        <dbReference type="Pfam" id="PF01494"/>
    </source>
</evidence>
<keyword evidence="2 4" id="KW-0503">Monooxygenase</keyword>
<evidence type="ECO:0000256" key="1">
    <source>
        <dbReference type="ARBA" id="ARBA00023002"/>
    </source>
</evidence>
<dbReference type="EMBL" id="JAGEOJ010000040">
    <property type="protein sequence ID" value="MBO2455701.1"/>
    <property type="molecule type" value="Genomic_DNA"/>
</dbReference>
<evidence type="ECO:0000313" key="4">
    <source>
        <dbReference type="EMBL" id="MBO2455701.1"/>
    </source>
</evidence>
<dbReference type="PANTHER" id="PTHR13789:SF309">
    <property type="entry name" value="PUTATIVE (AFU_ORTHOLOGUE AFUA_6G14510)-RELATED"/>
    <property type="match status" value="1"/>
</dbReference>
<proteinExistence type="predicted"/>
<dbReference type="GO" id="GO:0071949">
    <property type="term" value="F:FAD binding"/>
    <property type="evidence" value="ECO:0007669"/>
    <property type="project" value="InterPro"/>
</dbReference>
<dbReference type="InterPro" id="IPR002938">
    <property type="entry name" value="FAD-bd"/>
</dbReference>
<dbReference type="Gene3D" id="3.50.50.60">
    <property type="entry name" value="FAD/NAD(P)-binding domain"/>
    <property type="match status" value="1"/>
</dbReference>
<keyword evidence="5" id="KW-1185">Reference proteome</keyword>
<dbReference type="AlphaFoldDB" id="A0A939PVQ0"/>
<sequence length="377" mass="40956">MRVLIVGGGVAGLAAARGLTAAGHDVQVYEAAPELRTEGGSVTIWPGAIGVLREFEVDMDGAGRRLETMENLSPGGRLRGKIDLSVAEREFGGLYAVHIARRELVGRLADGVRVDYGRRIAGVDPERAEITFADGTSVRGDVLIGADGRNSVVREALGGRPTRLNGWVTWQAFTTLPTEYTDDGRSMMVSDGRSLASLAPLGNGRMLWWFDLRAKPGGDFWAEAPGFMERMRKRFGRLPEPFPTLLEQAESMDFYPHHRHRVPSTWGKGPTTLIGDAAHTMSPAMAMGSGQALEDAWVLSRMADDLRGYERARAKNVRKVARMANLELPSRQGRLGGLASDARATRSFASLLRSASGYLQEEGTNRNRPAATAAVIR</sequence>
<dbReference type="RefSeq" id="WP_208263915.1">
    <property type="nucleotide sequence ID" value="NZ_JAGEOJ010000040.1"/>
</dbReference>
<dbReference type="Pfam" id="PF01494">
    <property type="entry name" value="FAD_binding_3"/>
    <property type="match status" value="1"/>
</dbReference>
<evidence type="ECO:0000313" key="5">
    <source>
        <dbReference type="Proteomes" id="UP000669179"/>
    </source>
</evidence>
<keyword evidence="1" id="KW-0560">Oxidoreductase</keyword>
<name>A0A939PVQ0_9ACTN</name>
<protein>
    <submittedName>
        <fullName evidence="4">FAD-dependent monooxygenase</fullName>
    </submittedName>
</protein>
<dbReference type="PANTHER" id="PTHR13789">
    <property type="entry name" value="MONOOXYGENASE"/>
    <property type="match status" value="1"/>
</dbReference>
<gene>
    <name evidence="4" type="ORF">J4573_52105</name>
</gene>
<organism evidence="4 5">
    <name type="scientific">Actinomadura barringtoniae</name>
    <dbReference type="NCBI Taxonomy" id="1427535"/>
    <lineage>
        <taxon>Bacteria</taxon>
        <taxon>Bacillati</taxon>
        <taxon>Actinomycetota</taxon>
        <taxon>Actinomycetes</taxon>
        <taxon>Streptosporangiales</taxon>
        <taxon>Thermomonosporaceae</taxon>
        <taxon>Actinomadura</taxon>
    </lineage>
</organism>
<comment type="caution">
    <text evidence="4">The sequence shown here is derived from an EMBL/GenBank/DDBJ whole genome shotgun (WGS) entry which is preliminary data.</text>
</comment>
<dbReference type="Proteomes" id="UP000669179">
    <property type="component" value="Unassembled WGS sequence"/>
</dbReference>
<dbReference type="InterPro" id="IPR050493">
    <property type="entry name" value="FAD-dep_Monooxygenase_BioMet"/>
</dbReference>
<dbReference type="GO" id="GO:0004497">
    <property type="term" value="F:monooxygenase activity"/>
    <property type="evidence" value="ECO:0007669"/>
    <property type="project" value="UniProtKB-KW"/>
</dbReference>
<accession>A0A939PVQ0</accession>